<accession>V6U091</accession>
<dbReference type="VEuPathDB" id="GiardiaDB:GL50581_3537"/>
<dbReference type="VEuPathDB" id="GiardiaDB:QR46_0520"/>
<evidence type="ECO:0000256" key="2">
    <source>
        <dbReference type="SAM" id="MobiDB-lite"/>
    </source>
</evidence>
<feature type="region of interest" description="Disordered" evidence="2">
    <location>
        <begin position="74"/>
        <end position="112"/>
    </location>
</feature>
<reference evidence="3 4" key="2">
    <citation type="journal article" date="2013" name="Genome Biol. Evol.">
        <title>Genome sequencing of Giardia lamblia genotypes A2 and B isolates (DH and GS) and comparative analysis with the genomes of genotypes A1 and E (WB and Pig).</title>
        <authorList>
            <person name="Adam R.D."/>
            <person name="Dahlstrom E.W."/>
            <person name="Martens C.A."/>
            <person name="Bruno D.P."/>
            <person name="Barbian K.D."/>
            <person name="Ricklefs S.M."/>
            <person name="Hernandez M.M."/>
            <person name="Narla N.P."/>
            <person name="Patel R.B."/>
            <person name="Porcella S.F."/>
            <person name="Nash T.E."/>
        </authorList>
    </citation>
    <scope>NUCLEOTIDE SEQUENCE [LARGE SCALE GENOMIC DNA]</scope>
    <source>
        <strain evidence="3 4">GS</strain>
    </source>
</reference>
<dbReference type="AlphaFoldDB" id="V6U091"/>
<keyword evidence="1" id="KW-0175">Coiled coil</keyword>
<dbReference type="Gene3D" id="1.10.287.1490">
    <property type="match status" value="1"/>
</dbReference>
<feature type="coiled-coil region" evidence="1">
    <location>
        <begin position="490"/>
        <end position="542"/>
    </location>
</feature>
<feature type="non-terminal residue" evidence="3">
    <location>
        <position position="1"/>
    </location>
</feature>
<dbReference type="EMBL" id="AHHH01000026">
    <property type="protein sequence ID" value="ESU44264.1"/>
    <property type="molecule type" value="Genomic_DNA"/>
</dbReference>
<evidence type="ECO:0000313" key="4">
    <source>
        <dbReference type="Proteomes" id="UP000018040"/>
    </source>
</evidence>
<name>V6U091_GIAIN</name>
<evidence type="ECO:0000256" key="1">
    <source>
        <dbReference type="SAM" id="Coils"/>
    </source>
</evidence>
<gene>
    <name evidence="3" type="ORF">GSB_2305</name>
</gene>
<feature type="coiled-coil region" evidence="1">
    <location>
        <begin position="280"/>
        <end position="332"/>
    </location>
</feature>
<dbReference type="VEuPathDB" id="GiardiaDB:DHA2_2305"/>
<comment type="caution">
    <text evidence="3">The sequence shown here is derived from an EMBL/GenBank/DDBJ whole genome shotgun (WGS) entry which is preliminary data.</text>
</comment>
<dbReference type="OrthoDB" id="10253834at2759"/>
<dbReference type="VEuPathDB" id="GiardiaDB:GL50803_002305"/>
<evidence type="ECO:0000313" key="3">
    <source>
        <dbReference type="EMBL" id="ESU44264.1"/>
    </source>
</evidence>
<sequence length="643" mass="72940">VMCENDVRKATFQIWCRYRVNNIYTGIIVLNFKKQHLVMDSDPFVYGLLSPNTSQKYANIENYEGLNQIRQTNVQRGTGRLANYPSESAGERRPGARQHTPRNSDGTPKEKPTRISKLIDLFFADYFVDSYEDSDVDETPRLKKQIEEFKAREAKYIQEIDVLTIHNNDLTTQLEEFNDGNYGTVAALERRIDSLTSENTKMREEMDTLKEELVMLKKSSKTSLYAIEDYEQQLKQQRTKNNSLIEDLAAAQAETSIMSGKIADLSTSLAYAEQQCANMAKKLAQERDSAASELHAARADTAKLRIEYERVLTELQEAHAIHRERITYLEDERGKLRDELKASKIDLQSSIKEANDFRRKSIALSTPIPAREMTMALTNKDEEIHRLNVVISSLEERHRATIKEVEAAHELMSADMVAKDKALLESKAEIAGLSEQLDAIMKTKLELQSRISFLERVVKDKDEAIESVQDRAGAAQTAVALSTGQHSVEISELRAQINGKNCEIARLQDEMKNMLQSKNAEINALKLNVTTLTERVRDYRDRLIESGSPSSSRVNELKLLQVLGKESSSAHDSTESEIGALEKELSIKNILIKKKDEDIDFFRSQLVLREAEIERLLSSQTTACSRRSRTPLKAVLKKSKGKT</sequence>
<dbReference type="Proteomes" id="UP000018040">
    <property type="component" value="Unassembled WGS sequence"/>
</dbReference>
<organism evidence="3 4">
    <name type="scientific">Giardia intestinalis</name>
    <name type="common">Giardia lamblia</name>
    <dbReference type="NCBI Taxonomy" id="5741"/>
    <lineage>
        <taxon>Eukaryota</taxon>
        <taxon>Metamonada</taxon>
        <taxon>Diplomonadida</taxon>
        <taxon>Hexamitidae</taxon>
        <taxon>Giardiinae</taxon>
        <taxon>Giardia</taxon>
    </lineage>
</organism>
<feature type="coiled-coil region" evidence="1">
    <location>
        <begin position="185"/>
        <end position="254"/>
    </location>
</feature>
<protein>
    <submittedName>
        <fullName evidence="3">Chromosome segregation protein SMC</fullName>
    </submittedName>
</protein>
<reference evidence="4" key="1">
    <citation type="submission" date="2012-02" db="EMBL/GenBank/DDBJ databases">
        <title>Genome sequencing of Giardia lamblia Genotypes A2 and B isolates (DH and GS) and comparative analysis with the genomes of Genotypes A1 and E (WB and Pig).</title>
        <authorList>
            <person name="Adam R."/>
            <person name="Dahlstrom E."/>
            <person name="Martens C."/>
            <person name="Bruno D."/>
            <person name="Barbian K."/>
            <person name="Porcella S.F."/>
            <person name="Nash T."/>
        </authorList>
    </citation>
    <scope>NUCLEOTIDE SEQUENCE</scope>
    <source>
        <strain evidence="4">GS</strain>
    </source>
</reference>
<proteinExistence type="predicted"/>